<evidence type="ECO:0000313" key="2">
    <source>
        <dbReference type="EMBL" id="MBB6048275.1"/>
    </source>
</evidence>
<dbReference type="Proteomes" id="UP000520814">
    <property type="component" value="Unassembled WGS sequence"/>
</dbReference>
<dbReference type="Pfam" id="PF12867">
    <property type="entry name" value="DinB_2"/>
    <property type="match status" value="1"/>
</dbReference>
<evidence type="ECO:0000313" key="3">
    <source>
        <dbReference type="Proteomes" id="UP000520814"/>
    </source>
</evidence>
<feature type="domain" description="DinB-like" evidence="1">
    <location>
        <begin position="11"/>
        <end position="146"/>
    </location>
</feature>
<organism evidence="2 3">
    <name type="scientific">Armatimonas rosea</name>
    <dbReference type="NCBI Taxonomy" id="685828"/>
    <lineage>
        <taxon>Bacteria</taxon>
        <taxon>Bacillati</taxon>
        <taxon>Armatimonadota</taxon>
        <taxon>Armatimonadia</taxon>
        <taxon>Armatimonadales</taxon>
        <taxon>Armatimonadaceae</taxon>
        <taxon>Armatimonas</taxon>
    </lineage>
</organism>
<dbReference type="AlphaFoldDB" id="A0A7W9SKI2"/>
<comment type="caution">
    <text evidence="2">The sequence shown here is derived from an EMBL/GenBank/DDBJ whole genome shotgun (WGS) entry which is preliminary data.</text>
</comment>
<evidence type="ECO:0000259" key="1">
    <source>
        <dbReference type="Pfam" id="PF12867"/>
    </source>
</evidence>
<accession>A0A7W9SKI2</accession>
<reference evidence="2 3" key="1">
    <citation type="submission" date="2020-08" db="EMBL/GenBank/DDBJ databases">
        <title>Genomic Encyclopedia of Type Strains, Phase IV (KMG-IV): sequencing the most valuable type-strain genomes for metagenomic binning, comparative biology and taxonomic classification.</title>
        <authorList>
            <person name="Goeker M."/>
        </authorList>
    </citation>
    <scope>NUCLEOTIDE SEQUENCE [LARGE SCALE GENOMIC DNA]</scope>
    <source>
        <strain evidence="2 3">DSM 23562</strain>
    </source>
</reference>
<sequence>MTRQQRHWQAIEQQKTEVLRRLEALTPTQAQQGDWSAAQVAYHLMRAEELLPAPPDGSSTRRKPVFYVGCALLRAAVSIPSKAREEPRGDLPLSELKARWAASRETLQATLATAAPGERVAQHPVFGALDAESYLRMLEAHLTYHLKRWPA</sequence>
<dbReference type="Gene3D" id="1.20.120.450">
    <property type="entry name" value="dinb family like domain"/>
    <property type="match status" value="1"/>
</dbReference>
<dbReference type="EMBL" id="JACHGW010000001">
    <property type="protein sequence ID" value="MBB6048275.1"/>
    <property type="molecule type" value="Genomic_DNA"/>
</dbReference>
<dbReference type="InterPro" id="IPR024775">
    <property type="entry name" value="DinB-like"/>
</dbReference>
<dbReference type="RefSeq" id="WP_184191716.1">
    <property type="nucleotide sequence ID" value="NZ_JACHGW010000001.1"/>
</dbReference>
<name>A0A7W9SKI2_ARMRO</name>
<dbReference type="InterPro" id="IPR034660">
    <property type="entry name" value="DinB/YfiT-like"/>
</dbReference>
<keyword evidence="3" id="KW-1185">Reference proteome</keyword>
<proteinExistence type="predicted"/>
<gene>
    <name evidence="2" type="ORF">HNQ39_000037</name>
</gene>
<protein>
    <recommendedName>
        <fullName evidence="1">DinB-like domain-containing protein</fullName>
    </recommendedName>
</protein>
<dbReference type="SUPFAM" id="SSF109854">
    <property type="entry name" value="DinB/YfiT-like putative metalloenzymes"/>
    <property type="match status" value="1"/>
</dbReference>